<name>A0ACC1HAC4_9FUNG</name>
<dbReference type="EMBL" id="JAMZIH010009136">
    <property type="protein sequence ID" value="KAJ1670675.1"/>
    <property type="molecule type" value="Genomic_DNA"/>
</dbReference>
<feature type="non-terminal residue" evidence="1">
    <location>
        <position position="207"/>
    </location>
</feature>
<keyword evidence="2" id="KW-1185">Reference proteome</keyword>
<dbReference type="Proteomes" id="UP001145114">
    <property type="component" value="Unassembled WGS sequence"/>
</dbReference>
<evidence type="ECO:0000313" key="1">
    <source>
        <dbReference type="EMBL" id="KAJ1670675.1"/>
    </source>
</evidence>
<gene>
    <name evidence="1" type="ORF">EV182_008066</name>
</gene>
<comment type="caution">
    <text evidence="1">The sequence shown here is derived from an EMBL/GenBank/DDBJ whole genome shotgun (WGS) entry which is preliminary data.</text>
</comment>
<accession>A0ACC1HAC4</accession>
<protein>
    <submittedName>
        <fullName evidence="1">Uncharacterized protein</fullName>
    </submittedName>
</protein>
<proteinExistence type="predicted"/>
<organism evidence="1 2">
    <name type="scientific">Spiromyces aspiralis</name>
    <dbReference type="NCBI Taxonomy" id="68401"/>
    <lineage>
        <taxon>Eukaryota</taxon>
        <taxon>Fungi</taxon>
        <taxon>Fungi incertae sedis</taxon>
        <taxon>Zoopagomycota</taxon>
        <taxon>Kickxellomycotina</taxon>
        <taxon>Kickxellomycetes</taxon>
        <taxon>Kickxellales</taxon>
        <taxon>Kickxellaceae</taxon>
        <taxon>Spiromyces</taxon>
    </lineage>
</organism>
<evidence type="ECO:0000313" key="2">
    <source>
        <dbReference type="Proteomes" id="UP001145114"/>
    </source>
</evidence>
<sequence>MAIAVIWLLTIRPAHSQSTPRRPSQVPVDLPTTCTNSVVRKEIRSTTDQEWAMIAGVVRRMRRDGWFDWYAYMHDQLFDQVHENSIFFPFHRRFVRDFEVAGQRYNPAFFVPYWDAAADYQQPSNSVVLSSKYLGGNGQGSDSCLMDGVDGNVIIHYPETRCLQRSFSGQDGQILPWYSTDYIQGVIDRATTMEYLRNYIENSIHGA</sequence>
<reference evidence="1" key="1">
    <citation type="submission" date="2022-06" db="EMBL/GenBank/DDBJ databases">
        <title>Phylogenomic reconstructions and comparative analyses of Kickxellomycotina fungi.</title>
        <authorList>
            <person name="Reynolds N.K."/>
            <person name="Stajich J.E."/>
            <person name="Barry K."/>
            <person name="Grigoriev I.V."/>
            <person name="Crous P."/>
            <person name="Smith M.E."/>
        </authorList>
    </citation>
    <scope>NUCLEOTIDE SEQUENCE</scope>
    <source>
        <strain evidence="1">RSA 2271</strain>
    </source>
</reference>